<evidence type="ECO:0000256" key="3">
    <source>
        <dbReference type="ARBA" id="ARBA00022801"/>
    </source>
</evidence>
<evidence type="ECO:0000313" key="8">
    <source>
        <dbReference type="Proteomes" id="UP000002051"/>
    </source>
</evidence>
<dbReference type="GO" id="GO:0006508">
    <property type="term" value="P:proteolysis"/>
    <property type="evidence" value="ECO:0007669"/>
    <property type="project" value="UniProtKB-KW"/>
</dbReference>
<dbReference type="Proteomes" id="UP000002051">
    <property type="component" value="Chromosome 4"/>
</dbReference>
<keyword evidence="3" id="KW-0378">Hydrolase</keyword>
<dbReference type="HOGENOM" id="CLU_1162625_0_0_1"/>
<dbReference type="EMBL" id="CM001220">
    <property type="protein sequence ID" value="AES92485.1"/>
    <property type="molecule type" value="Genomic_DNA"/>
</dbReference>
<evidence type="ECO:0000313" key="7">
    <source>
        <dbReference type="EnsemblPlants" id="AES92485"/>
    </source>
</evidence>
<keyword evidence="4" id="KW-0720">Serine protease</keyword>
<dbReference type="SUPFAM" id="SSF52096">
    <property type="entry name" value="ClpP/crotonase"/>
    <property type="match status" value="1"/>
</dbReference>
<dbReference type="EnsemblPlants" id="AES92485">
    <property type="protein sequence ID" value="AES92485"/>
    <property type="gene ID" value="MTR_4g130550"/>
</dbReference>
<evidence type="ECO:0000256" key="4">
    <source>
        <dbReference type="ARBA" id="ARBA00022825"/>
    </source>
</evidence>
<gene>
    <name evidence="6" type="ordered locus">MTR_4g130550</name>
</gene>
<dbReference type="PANTHER" id="PTHR33209:SF1">
    <property type="entry name" value="PEPTIDASE S49 DOMAIN-CONTAINING PROTEIN"/>
    <property type="match status" value="1"/>
</dbReference>
<feature type="domain" description="Peptidase S49" evidence="5">
    <location>
        <begin position="108"/>
        <end position="232"/>
    </location>
</feature>
<dbReference type="PANTHER" id="PTHR33209">
    <property type="entry name" value="PROTEASE 4"/>
    <property type="match status" value="1"/>
</dbReference>
<reference evidence="7" key="3">
    <citation type="submission" date="2015-04" db="UniProtKB">
        <authorList>
            <consortium name="EnsemblPlants"/>
        </authorList>
    </citation>
    <scope>IDENTIFICATION</scope>
    <source>
        <strain evidence="7">cv. Jemalong A17</strain>
    </source>
</reference>
<name>G7JFK2_MEDTR</name>
<evidence type="ECO:0000259" key="5">
    <source>
        <dbReference type="Pfam" id="PF01343"/>
    </source>
</evidence>
<dbReference type="Gene3D" id="3.90.226.10">
    <property type="entry name" value="2-enoyl-CoA Hydratase, Chain A, domain 1"/>
    <property type="match status" value="2"/>
</dbReference>
<protein>
    <submittedName>
        <fullName evidence="6">S49 protease IV family peptidase</fullName>
    </submittedName>
</protein>
<dbReference type="GO" id="GO:0009535">
    <property type="term" value="C:chloroplast thylakoid membrane"/>
    <property type="evidence" value="ECO:0000318"/>
    <property type="project" value="GO_Central"/>
</dbReference>
<reference evidence="6 8" key="2">
    <citation type="journal article" date="2014" name="BMC Genomics">
        <title>An improved genome release (version Mt4.0) for the model legume Medicago truncatula.</title>
        <authorList>
            <person name="Tang H."/>
            <person name="Krishnakumar V."/>
            <person name="Bidwell S."/>
            <person name="Rosen B."/>
            <person name="Chan A."/>
            <person name="Zhou S."/>
            <person name="Gentzbittel L."/>
            <person name="Childs K.L."/>
            <person name="Yandell M."/>
            <person name="Gundlach H."/>
            <person name="Mayer K.F."/>
            <person name="Schwartz D.C."/>
            <person name="Town C.D."/>
        </authorList>
    </citation>
    <scope>GENOME REANNOTATION</scope>
    <source>
        <strain evidence="7 8">cv. Jemalong A17</strain>
    </source>
</reference>
<dbReference type="PaxDb" id="3880-AES92485"/>
<proteinExistence type="inferred from homology"/>
<comment type="similarity">
    <text evidence="1">Belongs to the peptidase S49 family.</text>
</comment>
<dbReference type="InterPro" id="IPR002142">
    <property type="entry name" value="Peptidase_S49"/>
</dbReference>
<dbReference type="eggNOG" id="ENOG502QQH5">
    <property type="taxonomic scope" value="Eukaryota"/>
</dbReference>
<sequence>MHPIIIFTHKHIKTHVKTIKKNNSSENRAVTNYTNIIEWEHKTVDKYKIAGLNSDEGWEMIKEIEDDIENICGIELSKSLKAIILRIDCPGRNVLLADILWREINILTSKISVISSLSDEAVSGAYLIATGVGTIVNEKLTIIGSIGVRLSRANYLRLIIGCLWHMKKRSQADHRPHMTHEDKRMINELQKTYKLSLNKESMARSLSVNEVEEIAQGRLWIGKTTVNNKLISCNIGTES</sequence>
<dbReference type="Pfam" id="PF01343">
    <property type="entry name" value="Peptidase_S49"/>
    <property type="match status" value="1"/>
</dbReference>
<dbReference type="MEROPS" id="S49.004"/>
<evidence type="ECO:0000256" key="1">
    <source>
        <dbReference type="ARBA" id="ARBA00008683"/>
    </source>
</evidence>
<evidence type="ECO:0000256" key="2">
    <source>
        <dbReference type="ARBA" id="ARBA00022670"/>
    </source>
</evidence>
<reference evidence="6 8" key="1">
    <citation type="journal article" date="2011" name="Nature">
        <title>The Medicago genome provides insight into the evolution of rhizobial symbioses.</title>
        <authorList>
            <person name="Young N.D."/>
            <person name="Debelle F."/>
            <person name="Oldroyd G.E."/>
            <person name="Geurts R."/>
            <person name="Cannon S.B."/>
            <person name="Udvardi M.K."/>
            <person name="Benedito V.A."/>
            <person name="Mayer K.F."/>
            <person name="Gouzy J."/>
            <person name="Schoof H."/>
            <person name="Van de Peer Y."/>
            <person name="Proost S."/>
            <person name="Cook D.R."/>
            <person name="Meyers B.C."/>
            <person name="Spannagl M."/>
            <person name="Cheung F."/>
            <person name="De Mita S."/>
            <person name="Krishnakumar V."/>
            <person name="Gundlach H."/>
            <person name="Zhou S."/>
            <person name="Mudge J."/>
            <person name="Bharti A.K."/>
            <person name="Murray J.D."/>
            <person name="Naoumkina M.A."/>
            <person name="Rosen B."/>
            <person name="Silverstein K.A."/>
            <person name="Tang H."/>
            <person name="Rombauts S."/>
            <person name="Zhao P.X."/>
            <person name="Zhou P."/>
            <person name="Barbe V."/>
            <person name="Bardou P."/>
            <person name="Bechner M."/>
            <person name="Bellec A."/>
            <person name="Berger A."/>
            <person name="Berges H."/>
            <person name="Bidwell S."/>
            <person name="Bisseling T."/>
            <person name="Choisne N."/>
            <person name="Couloux A."/>
            <person name="Denny R."/>
            <person name="Deshpande S."/>
            <person name="Dai X."/>
            <person name="Doyle J.J."/>
            <person name="Dudez A.M."/>
            <person name="Farmer A.D."/>
            <person name="Fouteau S."/>
            <person name="Franken C."/>
            <person name="Gibelin C."/>
            <person name="Gish J."/>
            <person name="Goldstein S."/>
            <person name="Gonzalez A.J."/>
            <person name="Green P.J."/>
            <person name="Hallab A."/>
            <person name="Hartog M."/>
            <person name="Hua A."/>
            <person name="Humphray S.J."/>
            <person name="Jeong D.H."/>
            <person name="Jing Y."/>
            <person name="Jocker A."/>
            <person name="Kenton S.M."/>
            <person name="Kim D.J."/>
            <person name="Klee K."/>
            <person name="Lai H."/>
            <person name="Lang C."/>
            <person name="Lin S."/>
            <person name="Macmil S.L."/>
            <person name="Magdelenat G."/>
            <person name="Matthews L."/>
            <person name="McCorrison J."/>
            <person name="Monaghan E.L."/>
            <person name="Mun J.H."/>
            <person name="Najar F.Z."/>
            <person name="Nicholson C."/>
            <person name="Noirot C."/>
            <person name="O'Bleness M."/>
            <person name="Paule C.R."/>
            <person name="Poulain J."/>
            <person name="Prion F."/>
            <person name="Qin B."/>
            <person name="Qu C."/>
            <person name="Retzel E.F."/>
            <person name="Riddle C."/>
            <person name="Sallet E."/>
            <person name="Samain S."/>
            <person name="Samson N."/>
            <person name="Sanders I."/>
            <person name="Saurat O."/>
            <person name="Scarpelli C."/>
            <person name="Schiex T."/>
            <person name="Segurens B."/>
            <person name="Severin A.J."/>
            <person name="Sherrier D.J."/>
            <person name="Shi R."/>
            <person name="Sims S."/>
            <person name="Singer S.R."/>
            <person name="Sinharoy S."/>
            <person name="Sterck L."/>
            <person name="Viollet A."/>
            <person name="Wang B.B."/>
            <person name="Wang K."/>
            <person name="Wang M."/>
            <person name="Wang X."/>
            <person name="Warfsmann J."/>
            <person name="Weissenbach J."/>
            <person name="White D.D."/>
            <person name="White J.D."/>
            <person name="Wiley G.B."/>
            <person name="Wincker P."/>
            <person name="Xing Y."/>
            <person name="Yang L."/>
            <person name="Yao Z."/>
            <person name="Ying F."/>
            <person name="Zhai J."/>
            <person name="Zhou L."/>
            <person name="Zuber A."/>
            <person name="Denarie J."/>
            <person name="Dixon R.A."/>
            <person name="May G.D."/>
            <person name="Schwartz D.C."/>
            <person name="Rogers J."/>
            <person name="Quetier F."/>
            <person name="Town C.D."/>
            <person name="Roe B.A."/>
        </authorList>
    </citation>
    <scope>NUCLEOTIDE SEQUENCE [LARGE SCALE GENOMIC DNA]</scope>
    <source>
        <strain evidence="6">A17</strain>
        <strain evidence="7 8">cv. Jemalong A17</strain>
    </source>
</reference>
<dbReference type="InterPro" id="IPR029045">
    <property type="entry name" value="ClpP/crotonase-like_dom_sf"/>
</dbReference>
<keyword evidence="2 6" id="KW-0645">Protease</keyword>
<accession>G7JFK2</accession>
<organism evidence="6 8">
    <name type="scientific">Medicago truncatula</name>
    <name type="common">Barrel medic</name>
    <name type="synonym">Medicago tribuloides</name>
    <dbReference type="NCBI Taxonomy" id="3880"/>
    <lineage>
        <taxon>Eukaryota</taxon>
        <taxon>Viridiplantae</taxon>
        <taxon>Streptophyta</taxon>
        <taxon>Embryophyta</taxon>
        <taxon>Tracheophyta</taxon>
        <taxon>Spermatophyta</taxon>
        <taxon>Magnoliopsida</taxon>
        <taxon>eudicotyledons</taxon>
        <taxon>Gunneridae</taxon>
        <taxon>Pentapetalae</taxon>
        <taxon>rosids</taxon>
        <taxon>fabids</taxon>
        <taxon>Fabales</taxon>
        <taxon>Fabaceae</taxon>
        <taxon>Papilionoideae</taxon>
        <taxon>50 kb inversion clade</taxon>
        <taxon>NPAAA clade</taxon>
        <taxon>Hologalegina</taxon>
        <taxon>IRL clade</taxon>
        <taxon>Trifolieae</taxon>
        <taxon>Medicago</taxon>
    </lineage>
</organism>
<dbReference type="GO" id="GO:0004252">
    <property type="term" value="F:serine-type endopeptidase activity"/>
    <property type="evidence" value="ECO:0000318"/>
    <property type="project" value="GO_Central"/>
</dbReference>
<dbReference type="STRING" id="3880.G7JFK2"/>
<keyword evidence="8" id="KW-1185">Reference proteome</keyword>
<evidence type="ECO:0000313" key="6">
    <source>
        <dbReference type="EMBL" id="AES92485.1"/>
    </source>
</evidence>
<dbReference type="AlphaFoldDB" id="G7JFK2"/>